<evidence type="ECO:0000256" key="11">
    <source>
        <dbReference type="ARBA" id="ARBA00022801"/>
    </source>
</evidence>
<proteinExistence type="inferred from homology"/>
<evidence type="ECO:0000256" key="2">
    <source>
        <dbReference type="ARBA" id="ARBA00001947"/>
    </source>
</evidence>
<comment type="similarity">
    <text evidence="4">Belongs to the peptidase M49 family.</text>
</comment>
<evidence type="ECO:0000256" key="13">
    <source>
        <dbReference type="ARBA" id="ARBA00023049"/>
    </source>
</evidence>
<dbReference type="PANTHER" id="PTHR23422">
    <property type="entry name" value="DIPEPTIDYL PEPTIDASE III-RELATED"/>
    <property type="match status" value="1"/>
</dbReference>
<accession>A0AA39LCD5</accession>
<evidence type="ECO:0000256" key="5">
    <source>
        <dbReference type="ARBA" id="ARBA00012063"/>
    </source>
</evidence>
<comment type="catalytic activity">
    <reaction evidence="1">
        <text>Release of an N-terminal dipeptide from a peptide comprising four or more residues, with broad specificity. Also acts on dipeptidyl 2-naphthylamides.</text>
        <dbReference type="EC" id="3.4.14.4"/>
    </reaction>
</comment>
<evidence type="ECO:0000313" key="17">
    <source>
        <dbReference type="Proteomes" id="UP001175261"/>
    </source>
</evidence>
<dbReference type="PANTHER" id="PTHR23422:SF11">
    <property type="entry name" value="DIPEPTIDYL PEPTIDASE 3"/>
    <property type="match status" value="1"/>
</dbReference>
<dbReference type="FunFam" id="3.30.540.30:FF:000001">
    <property type="entry name" value="Dipeptidyl peptidase 3"/>
    <property type="match status" value="1"/>
</dbReference>
<dbReference type="GO" id="GO:0005737">
    <property type="term" value="C:cytoplasm"/>
    <property type="evidence" value="ECO:0007669"/>
    <property type="project" value="UniProtKB-SubCell"/>
</dbReference>
<comment type="caution">
    <text evidence="16">The sequence shown here is derived from an EMBL/GenBank/DDBJ whole genome shotgun (WGS) entry which is preliminary data.</text>
</comment>
<evidence type="ECO:0000256" key="12">
    <source>
        <dbReference type="ARBA" id="ARBA00022833"/>
    </source>
</evidence>
<dbReference type="GO" id="GO:0006508">
    <property type="term" value="P:proteolysis"/>
    <property type="evidence" value="ECO:0007669"/>
    <property type="project" value="UniProtKB-KW"/>
</dbReference>
<evidence type="ECO:0000256" key="7">
    <source>
        <dbReference type="ARBA" id="ARBA00022438"/>
    </source>
</evidence>
<keyword evidence="10" id="KW-0479">Metal-binding</keyword>
<keyword evidence="11" id="KW-0378">Hydrolase</keyword>
<dbReference type="GO" id="GO:0004177">
    <property type="term" value="F:aminopeptidase activity"/>
    <property type="evidence" value="ECO:0007669"/>
    <property type="project" value="UniProtKB-KW"/>
</dbReference>
<protein>
    <recommendedName>
        <fullName evidence="6">Dipeptidyl peptidase 3</fullName>
        <ecNumber evidence="5">3.4.14.4</ecNumber>
    </recommendedName>
    <alternativeName>
        <fullName evidence="14">Dipeptidyl aminopeptidase III</fullName>
    </alternativeName>
    <alternativeName>
        <fullName evidence="15">Dipeptidyl peptidase III</fullName>
    </alternativeName>
</protein>
<dbReference type="EMBL" id="JAPDFR010000001">
    <property type="protein sequence ID" value="KAK0392611.1"/>
    <property type="molecule type" value="Genomic_DNA"/>
</dbReference>
<keyword evidence="13" id="KW-0482">Metalloprotease</keyword>
<evidence type="ECO:0000256" key="8">
    <source>
        <dbReference type="ARBA" id="ARBA00022490"/>
    </source>
</evidence>
<evidence type="ECO:0000256" key="4">
    <source>
        <dbReference type="ARBA" id="ARBA00010200"/>
    </source>
</evidence>
<keyword evidence="17" id="KW-1185">Reference proteome</keyword>
<keyword evidence="9" id="KW-0645">Protease</keyword>
<dbReference type="EC" id="3.4.14.4" evidence="5"/>
<evidence type="ECO:0000256" key="3">
    <source>
        <dbReference type="ARBA" id="ARBA00004496"/>
    </source>
</evidence>
<dbReference type="Pfam" id="PF03571">
    <property type="entry name" value="Peptidase_M49"/>
    <property type="match status" value="1"/>
</dbReference>
<dbReference type="Proteomes" id="UP001175261">
    <property type="component" value="Unassembled WGS sequence"/>
</dbReference>
<evidence type="ECO:0000256" key="1">
    <source>
        <dbReference type="ARBA" id="ARBA00001336"/>
    </source>
</evidence>
<keyword evidence="7" id="KW-0031">Aminopeptidase</keyword>
<gene>
    <name evidence="16" type="ORF">NLU13_2106</name>
</gene>
<sequence>MTGSPRVFCPSFSHRPLHNAPRLPDAATTKQPPTAICNTASRPLPLHCPPLFSMSFPAFASLLARRSFTPSRLLNLGSPISRRVAPLTISKASTSFLPQQQRLASTMNPAELVHFLADEPPSVVRLEIEKHFEGLNDQQKRYAHFISKAAFAGTRIVLRQLSPESEPIYDLLMTLHKQCAGDWNALAKKAGVEESELAYFLQYAAMFLGNNGNYKSFGDSKFIPRCSEKTVAALAATSPEASKYYEATNGAIFSSNEPSKMHLGYPDAGHMTTYYPDSPTITKDEIDAVSAWMEKKRLLPENNRLRKHGDGNFEILIASATADPSPDARDIGQETEFTVEDGLLKGKTIKITYGDYAKEMASITEYIKQAAANAENATQKSMHEAYAKSFETGSLEAFKDSQRFWIKDKGPTVESNIGFIETYRDPAGIRGEWEGLCSMVNQERTRAFGELVSSAPKLIPLLPWSSDFEKDKFLSPDFTSLEVLTFAGSGIPAGINIPNYDDIRQNEGFKNVSLGNVLSAKAPNEKIPFIRDEDQEVFRKHRDAAFEVQVGLHELTGHGCGKLLQETEPGKFNFNKENPPVSPVTGKPVTTWYKPGQTWGSVFGSIAASYEECRAELVAMHLSCEFPVLKIFGFGDGSEDINGEAGEVLYSSYLSMARAGLASLEMWDPKSRKWGQAHSQARFSILKCFLEAEDGFCKLDYTKDDLSDLTIKLDRSKILTAGRKAVGDYLQKLHIYKSTADVDTGRQFYVDMTTVDPEFWGKKVRDVVLNNKQPRKVFIQANTILDEASGKVSIKHYEPTLIGMLESWADRDL</sequence>
<comment type="cofactor">
    <cofactor evidence="2">
        <name>Zn(2+)</name>
        <dbReference type="ChEBI" id="CHEBI:29105"/>
    </cofactor>
</comment>
<dbReference type="InterPro" id="IPR039461">
    <property type="entry name" value="Peptidase_M49"/>
</dbReference>
<evidence type="ECO:0000256" key="6">
    <source>
        <dbReference type="ARBA" id="ARBA00014713"/>
    </source>
</evidence>
<keyword evidence="8" id="KW-0963">Cytoplasm</keyword>
<dbReference type="GO" id="GO:0046872">
    <property type="term" value="F:metal ion binding"/>
    <property type="evidence" value="ECO:0007669"/>
    <property type="project" value="UniProtKB-KW"/>
</dbReference>
<evidence type="ECO:0000256" key="15">
    <source>
        <dbReference type="ARBA" id="ARBA00032119"/>
    </source>
</evidence>
<evidence type="ECO:0000256" key="10">
    <source>
        <dbReference type="ARBA" id="ARBA00022723"/>
    </source>
</evidence>
<reference evidence="16" key="1">
    <citation type="submission" date="2022-10" db="EMBL/GenBank/DDBJ databases">
        <title>Determination and structural analysis of whole genome sequence of Sarocladium strictum F4-1.</title>
        <authorList>
            <person name="Hu L."/>
            <person name="Jiang Y."/>
        </authorList>
    </citation>
    <scope>NUCLEOTIDE SEQUENCE</scope>
    <source>
        <strain evidence="16">F4-1</strain>
    </source>
</reference>
<dbReference type="AlphaFoldDB" id="A0AA39LCD5"/>
<evidence type="ECO:0000256" key="9">
    <source>
        <dbReference type="ARBA" id="ARBA00022670"/>
    </source>
</evidence>
<dbReference type="FunFam" id="3.30.540.30:FF:000002">
    <property type="entry name" value="Dipeptidyl peptidase 3"/>
    <property type="match status" value="1"/>
</dbReference>
<keyword evidence="12" id="KW-0862">Zinc</keyword>
<name>A0AA39LCD5_SARSR</name>
<evidence type="ECO:0000256" key="14">
    <source>
        <dbReference type="ARBA" id="ARBA00031288"/>
    </source>
</evidence>
<dbReference type="GO" id="GO:0008237">
    <property type="term" value="F:metallopeptidase activity"/>
    <property type="evidence" value="ECO:0007669"/>
    <property type="project" value="UniProtKB-KW"/>
</dbReference>
<dbReference type="GO" id="GO:0008239">
    <property type="term" value="F:dipeptidyl-peptidase activity"/>
    <property type="evidence" value="ECO:0007669"/>
    <property type="project" value="UniProtKB-EC"/>
</dbReference>
<evidence type="ECO:0000313" key="16">
    <source>
        <dbReference type="EMBL" id="KAK0392611.1"/>
    </source>
</evidence>
<comment type="subcellular location">
    <subcellularLocation>
        <location evidence="3">Cytoplasm</location>
    </subcellularLocation>
</comment>
<dbReference type="Gene3D" id="3.30.540.30">
    <property type="match status" value="3"/>
</dbReference>
<organism evidence="16 17">
    <name type="scientific">Sarocladium strictum</name>
    <name type="common">Black bundle disease fungus</name>
    <name type="synonym">Acremonium strictum</name>
    <dbReference type="NCBI Taxonomy" id="5046"/>
    <lineage>
        <taxon>Eukaryota</taxon>
        <taxon>Fungi</taxon>
        <taxon>Dikarya</taxon>
        <taxon>Ascomycota</taxon>
        <taxon>Pezizomycotina</taxon>
        <taxon>Sordariomycetes</taxon>
        <taxon>Hypocreomycetidae</taxon>
        <taxon>Hypocreales</taxon>
        <taxon>Sarocladiaceae</taxon>
        <taxon>Sarocladium</taxon>
    </lineage>
</organism>